<reference evidence="2 3" key="1">
    <citation type="submission" date="2018-03" db="EMBL/GenBank/DDBJ databases">
        <title>Genome sequence of the symbiotic type strain Mesorhizobium helmanticense CSLC115NT isolated from Lotus corniculatus nodules.</title>
        <authorList>
            <person name="Sannazzaro A.I."/>
            <person name="Torres Tejerizo G.A."/>
            <person name="Dip D."/>
            <person name="Caballero M."/>
            <person name="Pistorio M."/>
            <person name="Estrella M.J."/>
        </authorList>
    </citation>
    <scope>NUCLEOTIDE SEQUENCE [LARGE SCALE GENOMIC DNA]</scope>
    <source>
        <strain evidence="2 3">CSLC115N</strain>
    </source>
</reference>
<accession>A0A2T4ITQ4</accession>
<comment type="caution">
    <text evidence="2">The sequence shown here is derived from an EMBL/GenBank/DDBJ whole genome shotgun (WGS) entry which is preliminary data.</text>
</comment>
<keyword evidence="3" id="KW-1185">Reference proteome</keyword>
<evidence type="ECO:0000259" key="1">
    <source>
        <dbReference type="Pfam" id="PF22481"/>
    </source>
</evidence>
<evidence type="ECO:0000313" key="3">
    <source>
        <dbReference type="Proteomes" id="UP000240259"/>
    </source>
</evidence>
<protein>
    <recommendedName>
        <fullName evidence="1">DUF6985 domain-containing protein</fullName>
    </recommendedName>
</protein>
<dbReference type="Pfam" id="PF22481">
    <property type="entry name" value="DUF6985"/>
    <property type="match status" value="1"/>
</dbReference>
<dbReference type="RefSeq" id="WP_107650545.1">
    <property type="nucleotide sequence ID" value="NZ_PZJX01000031.1"/>
</dbReference>
<dbReference type="EMBL" id="PZJX01000031">
    <property type="protein sequence ID" value="PTE08953.1"/>
    <property type="molecule type" value="Genomic_DNA"/>
</dbReference>
<proteinExistence type="predicted"/>
<dbReference type="AlphaFoldDB" id="A0A2T4ITQ4"/>
<gene>
    <name evidence="2" type="ORF">C9427_18400</name>
</gene>
<sequence>MKIPGLGECRFDERNGCYVSEPISLAVMNGDKCRILVEGYDEDPPVEDFHKAIANFLEAPNTVLRAAASHIFKYYLDVKANIEPADDFPSISSPSEIWQFVQLGGEAFVSRRPEGDNGIYVSLECNCDWEPEHGLQIVFKNGAVVNKVGSYDGHLTNSDAYADSTLENVIYR</sequence>
<dbReference type="OrthoDB" id="6028394at2"/>
<feature type="domain" description="DUF6985" evidence="1">
    <location>
        <begin position="6"/>
        <end position="155"/>
    </location>
</feature>
<dbReference type="Proteomes" id="UP000240259">
    <property type="component" value="Unassembled WGS sequence"/>
</dbReference>
<organism evidence="2 3">
    <name type="scientific">Mesorhizobium helmanticense</name>
    <dbReference type="NCBI Taxonomy" id="1776423"/>
    <lineage>
        <taxon>Bacteria</taxon>
        <taxon>Pseudomonadati</taxon>
        <taxon>Pseudomonadota</taxon>
        <taxon>Alphaproteobacteria</taxon>
        <taxon>Hyphomicrobiales</taxon>
        <taxon>Phyllobacteriaceae</taxon>
        <taxon>Mesorhizobium</taxon>
    </lineage>
</organism>
<dbReference type="InterPro" id="IPR054254">
    <property type="entry name" value="DUF6985"/>
</dbReference>
<evidence type="ECO:0000313" key="2">
    <source>
        <dbReference type="EMBL" id="PTE08953.1"/>
    </source>
</evidence>
<name>A0A2T4ITQ4_9HYPH</name>